<keyword evidence="2" id="KW-1185">Reference proteome</keyword>
<dbReference type="RefSeq" id="YP_003359091.1">
    <property type="nucleotide sequence ID" value="NC_013697.1"/>
</dbReference>
<accession>C9DGK8</accession>
<organismHost>
    <name type="scientific">Delftia acidovorans</name>
    <name type="common">Pseudomonas acidovorans</name>
    <name type="synonym">Comamonas acidovorans</name>
    <dbReference type="NCBI Taxonomy" id="80866"/>
</organismHost>
<sequence>MSQKCPCIIHSLMAGIAASFQSNGVVVSEDHLHEAVLSGVQGLPENVQGAMLAAWSETPEGIARLAEMAAEERQLKVGGQLVNPQLAANIADEAIKAARTAPPGTPGTGLLTHAGRIKTTAAALDAALADSGGEVVDYDQLPAEVQAKIDQLRAGGADVLAVKLPANGGIQSLLNSLGLDEGEDNRPGHPDIDRIRSETAAMRKQLGVPELVTNEVLGKLLPQLKQSMGVAAMGAALGLVDDERTTVMVSQLEMKSAALVSAWIVDQAENIRTGAFVPDFLESVGKEITEGKKRSAHIGSRSAVECWTVTEASFKTATSVAPKAAA</sequence>
<dbReference type="GeneID" id="8684185"/>
<gene>
    <name evidence="1" type="primary">237</name>
</gene>
<dbReference type="EMBL" id="GQ357915">
    <property type="protein sequence ID" value="ACV50259.1"/>
    <property type="molecule type" value="Genomic_DNA"/>
</dbReference>
<proteinExistence type="predicted"/>
<name>C9DGK8_BPW14</name>
<dbReference type="Proteomes" id="UP000008986">
    <property type="component" value="Segment"/>
</dbReference>
<evidence type="ECO:0000313" key="1">
    <source>
        <dbReference type="EMBL" id="ACV50259.1"/>
    </source>
</evidence>
<protein>
    <submittedName>
        <fullName evidence="1">Uncharacterized protein</fullName>
    </submittedName>
</protein>
<organism evidence="1 2">
    <name type="scientific">Delftia phage PhiW-14</name>
    <name type="common">Deftia acidovorans bacteriophage phiW-14</name>
    <dbReference type="NCBI Taxonomy" id="665032"/>
    <lineage>
        <taxon>Viruses</taxon>
        <taxon>Duplodnaviria</taxon>
        <taxon>Heunggongvirae</taxon>
        <taxon>Uroviricota</taxon>
        <taxon>Caudoviricetes</taxon>
        <taxon>Ionavirus</taxon>
        <taxon>Ionavirus W14</taxon>
    </lineage>
</organism>
<dbReference type="KEGG" id="vg:8684185"/>
<reference evidence="2" key="1">
    <citation type="submission" date="2009-07" db="EMBL/GenBank/DDBJ databases">
        <authorList>
            <person name="Kropinski A.M."/>
            <person name="Villegas A."/>
            <person name="Lingohr E.J."/>
        </authorList>
    </citation>
    <scope>NUCLEOTIDE SEQUENCE [LARGE SCALE GENOMIC DNA]</scope>
</reference>
<evidence type="ECO:0000313" key="2">
    <source>
        <dbReference type="Proteomes" id="UP000008986"/>
    </source>
</evidence>